<accession>A0ABT9XXX1</accession>
<comment type="caution">
    <text evidence="1">The sequence shown here is derived from an EMBL/GenBank/DDBJ whole genome shotgun (WGS) entry which is preliminary data.</text>
</comment>
<dbReference type="Proteomes" id="UP001224122">
    <property type="component" value="Unassembled WGS sequence"/>
</dbReference>
<dbReference type="EMBL" id="JAUSTW010000006">
    <property type="protein sequence ID" value="MDQ0200417.1"/>
    <property type="molecule type" value="Genomic_DNA"/>
</dbReference>
<keyword evidence="2" id="KW-1185">Reference proteome</keyword>
<organism evidence="1 2">
    <name type="scientific">Neobacillus ginsengisoli</name>
    <dbReference type="NCBI Taxonomy" id="904295"/>
    <lineage>
        <taxon>Bacteria</taxon>
        <taxon>Bacillati</taxon>
        <taxon>Bacillota</taxon>
        <taxon>Bacilli</taxon>
        <taxon>Bacillales</taxon>
        <taxon>Bacillaceae</taxon>
        <taxon>Neobacillus</taxon>
    </lineage>
</organism>
<protein>
    <submittedName>
        <fullName evidence="1">Uncharacterized protein</fullName>
    </submittedName>
</protein>
<evidence type="ECO:0000313" key="2">
    <source>
        <dbReference type="Proteomes" id="UP001224122"/>
    </source>
</evidence>
<sequence length="35" mass="3983">MKSRTSVMTSIVLARLVTSIDSTIMTHYREGVREI</sequence>
<evidence type="ECO:0000313" key="1">
    <source>
        <dbReference type="EMBL" id="MDQ0200417.1"/>
    </source>
</evidence>
<reference evidence="1 2" key="1">
    <citation type="submission" date="2023-07" db="EMBL/GenBank/DDBJ databases">
        <title>Genomic Encyclopedia of Type Strains, Phase IV (KMG-IV): sequencing the most valuable type-strain genomes for metagenomic binning, comparative biology and taxonomic classification.</title>
        <authorList>
            <person name="Goeker M."/>
        </authorList>
    </citation>
    <scope>NUCLEOTIDE SEQUENCE [LARGE SCALE GENOMIC DNA]</scope>
    <source>
        <strain evidence="1 2">DSM 27594</strain>
    </source>
</reference>
<proteinExistence type="predicted"/>
<gene>
    <name evidence="1" type="ORF">J2S10_003606</name>
</gene>
<name>A0ABT9XXX1_9BACI</name>